<feature type="chain" id="PRO_5038013262" evidence="6">
    <location>
        <begin position="23"/>
        <end position="433"/>
    </location>
</feature>
<protein>
    <submittedName>
        <fullName evidence="8">Peptidase M20</fullName>
    </submittedName>
</protein>
<comment type="caution">
    <text evidence="8">The sequence shown here is derived from an EMBL/GenBank/DDBJ whole genome shotgun (WGS) entry which is preliminary data.</text>
</comment>
<sequence>MMKPTTLIAFALSALLSQTAQADLTASESKLVSHIDQSNPQALALLEQVVNINSGTMNFAGVKQVADVLIPEFEKLGMQARFDSGEAFNRAGHLIAEIHGGKGPKLLLIGHLDTVFEPDSPFQRFERIDEHTAKGPGIADMKGGNIIILQALKALHKAGELADMNVMVIMTGDEELSGRPLSLSKKALVDAAEWADISLGFENGDGNPKTANVSRRGSVDWSLKVKGVPSHSSQIFQDRVGAGAIYEAARILNSFYEELRSEDLLTFNPGRIMGGTTVKHDPVSNSGSTFGKNNVVAESAIVTGDIRAVSLEQLQRVQQKMCAIVARSLPQTSGSIEFGDGYPPMGPSDGNRTLLGLYSQASEDLGQGKVEAVNPLNAGAADVSFTAAFVDMAIDGLGMSGTAGHTVDETGQLDSLPKQAKRAALLMYRLKHQ</sequence>
<evidence type="ECO:0000256" key="5">
    <source>
        <dbReference type="ARBA" id="ARBA00023285"/>
    </source>
</evidence>
<evidence type="ECO:0000256" key="2">
    <source>
        <dbReference type="ARBA" id="ARBA00022723"/>
    </source>
</evidence>
<dbReference type="InterPro" id="IPR011650">
    <property type="entry name" value="Peptidase_M20_dimer"/>
</dbReference>
<dbReference type="InterPro" id="IPR002933">
    <property type="entry name" value="Peptidase_M20"/>
</dbReference>
<proteinExistence type="predicted"/>
<evidence type="ECO:0000313" key="9">
    <source>
        <dbReference type="Proteomes" id="UP000606935"/>
    </source>
</evidence>
<evidence type="ECO:0000256" key="6">
    <source>
        <dbReference type="SAM" id="SignalP"/>
    </source>
</evidence>
<keyword evidence="4" id="KW-0862">Zinc</keyword>
<feature type="signal peptide" evidence="6">
    <location>
        <begin position="1"/>
        <end position="22"/>
    </location>
</feature>
<dbReference type="Pfam" id="PF01546">
    <property type="entry name" value="Peptidase_M20"/>
    <property type="match status" value="1"/>
</dbReference>
<dbReference type="InterPro" id="IPR001261">
    <property type="entry name" value="ArgE/DapE_CS"/>
</dbReference>
<evidence type="ECO:0000256" key="4">
    <source>
        <dbReference type="ARBA" id="ARBA00022833"/>
    </source>
</evidence>
<dbReference type="PANTHER" id="PTHR43808:SF32">
    <property type="entry name" value="ARGE_DAPE-RELATED DEACYLASE"/>
    <property type="match status" value="1"/>
</dbReference>
<evidence type="ECO:0000259" key="7">
    <source>
        <dbReference type="Pfam" id="PF07687"/>
    </source>
</evidence>
<dbReference type="SUPFAM" id="SSF55031">
    <property type="entry name" value="Bacterial exopeptidase dimerisation domain"/>
    <property type="match status" value="1"/>
</dbReference>
<dbReference type="EMBL" id="BMLS01000002">
    <property type="protein sequence ID" value="GGO68146.1"/>
    <property type="molecule type" value="Genomic_DNA"/>
</dbReference>
<accession>A0A918DI11</accession>
<comment type="cofactor">
    <cofactor evidence="1">
        <name>Zn(2+)</name>
        <dbReference type="ChEBI" id="CHEBI:29105"/>
    </cofactor>
</comment>
<feature type="domain" description="Peptidase M20 dimerisation" evidence="7">
    <location>
        <begin position="213"/>
        <end position="331"/>
    </location>
</feature>
<keyword evidence="6" id="KW-0732">Signal</keyword>
<dbReference type="RefSeq" id="WP_229702152.1">
    <property type="nucleotide sequence ID" value="NZ_BMLS01000002.1"/>
</dbReference>
<dbReference type="InterPro" id="IPR036264">
    <property type="entry name" value="Bact_exopeptidase_dim_dom"/>
</dbReference>
<evidence type="ECO:0000313" key="8">
    <source>
        <dbReference type="EMBL" id="GGO68146.1"/>
    </source>
</evidence>
<keyword evidence="2" id="KW-0479">Metal-binding</keyword>
<dbReference type="AlphaFoldDB" id="A0A918DI11"/>
<dbReference type="GO" id="GO:0046872">
    <property type="term" value="F:metal ion binding"/>
    <property type="evidence" value="ECO:0007669"/>
    <property type="project" value="UniProtKB-KW"/>
</dbReference>
<evidence type="ECO:0000256" key="1">
    <source>
        <dbReference type="ARBA" id="ARBA00001947"/>
    </source>
</evidence>
<dbReference type="Gene3D" id="3.40.630.10">
    <property type="entry name" value="Zn peptidases"/>
    <property type="match status" value="1"/>
</dbReference>
<dbReference type="InterPro" id="IPR050072">
    <property type="entry name" value="Peptidase_M20A"/>
</dbReference>
<evidence type="ECO:0000256" key="3">
    <source>
        <dbReference type="ARBA" id="ARBA00022801"/>
    </source>
</evidence>
<dbReference type="SUPFAM" id="SSF53187">
    <property type="entry name" value="Zn-dependent exopeptidases"/>
    <property type="match status" value="1"/>
</dbReference>
<dbReference type="Proteomes" id="UP000606935">
    <property type="component" value="Unassembled WGS sequence"/>
</dbReference>
<dbReference type="Pfam" id="PF07687">
    <property type="entry name" value="M20_dimer"/>
    <property type="match status" value="1"/>
</dbReference>
<reference evidence="8" key="2">
    <citation type="submission" date="2020-09" db="EMBL/GenBank/DDBJ databases">
        <authorList>
            <person name="Sun Q."/>
            <person name="Zhou Y."/>
        </authorList>
    </citation>
    <scope>NUCLEOTIDE SEQUENCE</scope>
    <source>
        <strain evidence="8">CGMCC 1.7086</strain>
    </source>
</reference>
<organism evidence="8 9">
    <name type="scientific">Bowmanella pacifica</name>
    <dbReference type="NCBI Taxonomy" id="502051"/>
    <lineage>
        <taxon>Bacteria</taxon>
        <taxon>Pseudomonadati</taxon>
        <taxon>Pseudomonadota</taxon>
        <taxon>Gammaproteobacteria</taxon>
        <taxon>Alteromonadales</taxon>
        <taxon>Alteromonadaceae</taxon>
        <taxon>Bowmanella</taxon>
    </lineage>
</organism>
<dbReference type="GO" id="GO:0016787">
    <property type="term" value="F:hydrolase activity"/>
    <property type="evidence" value="ECO:0007669"/>
    <property type="project" value="UniProtKB-KW"/>
</dbReference>
<dbReference type="PANTHER" id="PTHR43808">
    <property type="entry name" value="ACETYLORNITHINE DEACETYLASE"/>
    <property type="match status" value="1"/>
</dbReference>
<keyword evidence="3" id="KW-0378">Hydrolase</keyword>
<gene>
    <name evidence="8" type="ORF">GCM10010982_16380</name>
</gene>
<keyword evidence="5" id="KW-0170">Cobalt</keyword>
<keyword evidence="9" id="KW-1185">Reference proteome</keyword>
<reference evidence="8" key="1">
    <citation type="journal article" date="2014" name="Int. J. Syst. Evol. Microbiol.">
        <title>Complete genome sequence of Corynebacterium casei LMG S-19264T (=DSM 44701T), isolated from a smear-ripened cheese.</title>
        <authorList>
            <consortium name="US DOE Joint Genome Institute (JGI-PGF)"/>
            <person name="Walter F."/>
            <person name="Albersmeier A."/>
            <person name="Kalinowski J."/>
            <person name="Ruckert C."/>
        </authorList>
    </citation>
    <scope>NUCLEOTIDE SEQUENCE</scope>
    <source>
        <strain evidence="8">CGMCC 1.7086</strain>
    </source>
</reference>
<dbReference type="PROSITE" id="PS00759">
    <property type="entry name" value="ARGE_DAPE_CPG2_2"/>
    <property type="match status" value="1"/>
</dbReference>
<name>A0A918DI11_9ALTE</name>
<dbReference type="Gene3D" id="3.30.70.360">
    <property type="match status" value="1"/>
</dbReference>
<dbReference type="PROSITE" id="PS00758">
    <property type="entry name" value="ARGE_DAPE_CPG2_1"/>
    <property type="match status" value="1"/>
</dbReference>